<feature type="non-terminal residue" evidence="2">
    <location>
        <position position="1"/>
    </location>
</feature>
<sequence>LGLQLESMMAHSQGALTVTYMLSNPPTKVPITWTSTSVLHPWLSHHGMRTYAMNSPTSYDPVVQLDGRDSPTLRNGELSGHYDRLDIPKLANNGQYDMSDQPDLTNHEIFGPTTNYDGAQEVITTDTAFPSGGSTSSSSFPNSNQATKLRLRCGR</sequence>
<feature type="region of interest" description="Disordered" evidence="1">
    <location>
        <begin position="126"/>
        <end position="155"/>
    </location>
</feature>
<evidence type="ECO:0000313" key="3">
    <source>
        <dbReference type="Proteomes" id="UP000789739"/>
    </source>
</evidence>
<organism evidence="2 3">
    <name type="scientific">Paraglomus brasilianum</name>
    <dbReference type="NCBI Taxonomy" id="144538"/>
    <lineage>
        <taxon>Eukaryota</taxon>
        <taxon>Fungi</taxon>
        <taxon>Fungi incertae sedis</taxon>
        <taxon>Mucoromycota</taxon>
        <taxon>Glomeromycotina</taxon>
        <taxon>Glomeromycetes</taxon>
        <taxon>Paraglomerales</taxon>
        <taxon>Paraglomeraceae</taxon>
        <taxon>Paraglomus</taxon>
    </lineage>
</organism>
<dbReference type="Proteomes" id="UP000789739">
    <property type="component" value="Unassembled WGS sequence"/>
</dbReference>
<feature type="compositionally biased region" description="Low complexity" evidence="1">
    <location>
        <begin position="129"/>
        <end position="144"/>
    </location>
</feature>
<evidence type="ECO:0000313" key="2">
    <source>
        <dbReference type="EMBL" id="CAG8675303.1"/>
    </source>
</evidence>
<evidence type="ECO:0000256" key="1">
    <source>
        <dbReference type="SAM" id="MobiDB-lite"/>
    </source>
</evidence>
<comment type="caution">
    <text evidence="2">The sequence shown here is derived from an EMBL/GenBank/DDBJ whole genome shotgun (WGS) entry which is preliminary data.</text>
</comment>
<dbReference type="EMBL" id="CAJVPI010005734">
    <property type="protein sequence ID" value="CAG8675303.1"/>
    <property type="molecule type" value="Genomic_DNA"/>
</dbReference>
<protein>
    <submittedName>
        <fullName evidence="2">9309_t:CDS:1</fullName>
    </submittedName>
</protein>
<gene>
    <name evidence="2" type="ORF">PBRASI_LOCUS11512</name>
</gene>
<keyword evidence="3" id="KW-1185">Reference proteome</keyword>
<feature type="non-terminal residue" evidence="2">
    <location>
        <position position="155"/>
    </location>
</feature>
<name>A0A9N9EHP5_9GLOM</name>
<proteinExistence type="predicted"/>
<dbReference type="AlphaFoldDB" id="A0A9N9EHP5"/>
<accession>A0A9N9EHP5</accession>
<reference evidence="2" key="1">
    <citation type="submission" date="2021-06" db="EMBL/GenBank/DDBJ databases">
        <authorList>
            <person name="Kallberg Y."/>
            <person name="Tangrot J."/>
            <person name="Rosling A."/>
        </authorList>
    </citation>
    <scope>NUCLEOTIDE SEQUENCE</scope>
    <source>
        <strain evidence="2">BR232B</strain>
    </source>
</reference>